<feature type="region of interest" description="Disordered" evidence="1">
    <location>
        <begin position="77"/>
        <end position="101"/>
    </location>
</feature>
<organism evidence="2 3">
    <name type="scientific">Aldrovandia affinis</name>
    <dbReference type="NCBI Taxonomy" id="143900"/>
    <lineage>
        <taxon>Eukaryota</taxon>
        <taxon>Metazoa</taxon>
        <taxon>Chordata</taxon>
        <taxon>Craniata</taxon>
        <taxon>Vertebrata</taxon>
        <taxon>Euteleostomi</taxon>
        <taxon>Actinopterygii</taxon>
        <taxon>Neopterygii</taxon>
        <taxon>Teleostei</taxon>
        <taxon>Notacanthiformes</taxon>
        <taxon>Halosauridae</taxon>
        <taxon>Aldrovandia</taxon>
    </lineage>
</organism>
<dbReference type="AlphaFoldDB" id="A0AAD7RDP0"/>
<protein>
    <submittedName>
        <fullName evidence="2">Uncharacterized protein</fullName>
    </submittedName>
</protein>
<dbReference type="Proteomes" id="UP001221898">
    <property type="component" value="Unassembled WGS sequence"/>
</dbReference>
<comment type="caution">
    <text evidence="2">The sequence shown here is derived from an EMBL/GenBank/DDBJ whole genome shotgun (WGS) entry which is preliminary data.</text>
</comment>
<sequence>MLLPASCHTDQDVAQPQDEARAGDGRRGLGASGGSQPTPRSEAPPTPAGANIHIGLPQQLRTLSHLTFELACLNDRASSERRQTGPALLGFQRPRDPAGVGCQRETGRCAGEITCQGKTRRLLRGPF</sequence>
<feature type="region of interest" description="Disordered" evidence="1">
    <location>
        <begin position="1"/>
        <end position="52"/>
    </location>
</feature>
<keyword evidence="3" id="KW-1185">Reference proteome</keyword>
<gene>
    <name evidence="2" type="ORF">AAFF_G00249040</name>
</gene>
<proteinExistence type="predicted"/>
<evidence type="ECO:0000256" key="1">
    <source>
        <dbReference type="SAM" id="MobiDB-lite"/>
    </source>
</evidence>
<reference evidence="2" key="1">
    <citation type="journal article" date="2023" name="Science">
        <title>Genome structures resolve the early diversification of teleost fishes.</title>
        <authorList>
            <person name="Parey E."/>
            <person name="Louis A."/>
            <person name="Montfort J."/>
            <person name="Bouchez O."/>
            <person name="Roques C."/>
            <person name="Iampietro C."/>
            <person name="Lluch J."/>
            <person name="Castinel A."/>
            <person name="Donnadieu C."/>
            <person name="Desvignes T."/>
            <person name="Floi Bucao C."/>
            <person name="Jouanno E."/>
            <person name="Wen M."/>
            <person name="Mejri S."/>
            <person name="Dirks R."/>
            <person name="Jansen H."/>
            <person name="Henkel C."/>
            <person name="Chen W.J."/>
            <person name="Zahm M."/>
            <person name="Cabau C."/>
            <person name="Klopp C."/>
            <person name="Thompson A.W."/>
            <person name="Robinson-Rechavi M."/>
            <person name="Braasch I."/>
            <person name="Lecointre G."/>
            <person name="Bobe J."/>
            <person name="Postlethwait J.H."/>
            <person name="Berthelot C."/>
            <person name="Roest Crollius H."/>
            <person name="Guiguen Y."/>
        </authorList>
    </citation>
    <scope>NUCLEOTIDE SEQUENCE</scope>
    <source>
        <strain evidence="2">NC1722</strain>
    </source>
</reference>
<name>A0AAD7RDP0_9TELE</name>
<evidence type="ECO:0000313" key="2">
    <source>
        <dbReference type="EMBL" id="KAJ8378033.1"/>
    </source>
</evidence>
<dbReference type="EMBL" id="JAINUG010000333">
    <property type="protein sequence ID" value="KAJ8378033.1"/>
    <property type="molecule type" value="Genomic_DNA"/>
</dbReference>
<feature type="compositionally biased region" description="Basic and acidic residues" evidence="1">
    <location>
        <begin position="18"/>
        <end position="27"/>
    </location>
</feature>
<evidence type="ECO:0000313" key="3">
    <source>
        <dbReference type="Proteomes" id="UP001221898"/>
    </source>
</evidence>
<accession>A0AAD7RDP0</accession>